<keyword evidence="1" id="KW-0472">Membrane</keyword>
<proteinExistence type="predicted"/>
<feature type="transmembrane region" description="Helical" evidence="1">
    <location>
        <begin position="279"/>
        <end position="299"/>
    </location>
</feature>
<dbReference type="KEGG" id="sutt:SUTMEG_17460"/>
<reference evidence="2 3" key="1">
    <citation type="journal article" date="2018" name="Int. J. Syst. Evol. Microbiol.">
        <title>Mesosutterella multiformis gen. nov., sp. nov., a member of the family Sutterellaceae and Sutterella megalosphaeroides sp. nov., isolated from human faeces.</title>
        <authorList>
            <person name="Sakamoto M."/>
            <person name="Ikeyama N."/>
            <person name="Kunihiro T."/>
            <person name="Iino T."/>
            <person name="Yuki M."/>
            <person name="Ohkuma M."/>
        </authorList>
    </citation>
    <scope>NUCLEOTIDE SEQUENCE [LARGE SCALE GENOMIC DNA]</scope>
    <source>
        <strain evidence="2 3">6FBBBH3</strain>
    </source>
</reference>
<feature type="transmembrane region" description="Helical" evidence="1">
    <location>
        <begin position="410"/>
        <end position="428"/>
    </location>
</feature>
<feature type="transmembrane region" description="Helical" evidence="1">
    <location>
        <begin position="59"/>
        <end position="80"/>
    </location>
</feature>
<evidence type="ECO:0008006" key="4">
    <source>
        <dbReference type="Google" id="ProtNLM"/>
    </source>
</evidence>
<protein>
    <recommendedName>
        <fullName evidence="4">Citrate transporter</fullName>
    </recommendedName>
</protein>
<accession>A0A2Z6IBD3</accession>
<feature type="transmembrane region" description="Helical" evidence="1">
    <location>
        <begin position="236"/>
        <end position="267"/>
    </location>
</feature>
<feature type="transmembrane region" description="Helical" evidence="1">
    <location>
        <begin position="6"/>
        <end position="22"/>
    </location>
</feature>
<feature type="transmembrane region" description="Helical" evidence="1">
    <location>
        <begin position="100"/>
        <end position="120"/>
    </location>
</feature>
<dbReference type="EMBL" id="AP018786">
    <property type="protein sequence ID" value="BBF23855.1"/>
    <property type="molecule type" value="Genomic_DNA"/>
</dbReference>
<keyword evidence="1" id="KW-0812">Transmembrane</keyword>
<sequence length="429" mass="42948">MEGGFGTIVAQGVMLGTLFLMITGKTPLYLTAIIGASLSATIAGIPLTGEAPLTVAKLLVSGLNPVLVDMTGILLFIGVLKSTGYLDIVVRDVVRIGDRLGGGVGVAVAGGLAAGCIGALTGFTQPVVTAIVTAPAAVRLGVTPNKTAGIIAHAGHIGNLAGFTHPTQVAILATAGVGYGLFNVLGLVVGLSVFAASAWRASRALRLSGFSVDPAAHGAVLREIASRSPTDSSVRAFFPFLVLCAGFIAGLPVFLVGVLAAVVTMLLSGAPARKAEADMIRGVGLVATPLVATLGFLFLSNVIREIGLVDVLAGIVEPLVSAAPVTVMFAVACVTAFVTQSYGASVAVIVPFLQIVLEAGADPFDAAFAAASGAAVIQCFLTGGPVAALSTVVPVTPGAELKEANAFQRPSILFGTGVALAITMVLTLL</sequence>
<dbReference type="OrthoDB" id="4393704at2"/>
<feature type="transmembrane region" description="Helical" evidence="1">
    <location>
        <begin position="29"/>
        <end position="47"/>
    </location>
</feature>
<keyword evidence="1" id="KW-1133">Transmembrane helix</keyword>
<evidence type="ECO:0000313" key="3">
    <source>
        <dbReference type="Proteomes" id="UP000271003"/>
    </source>
</evidence>
<gene>
    <name evidence="2" type="ORF">SUTMEG_17460</name>
</gene>
<name>A0A2Z6IBD3_9BURK</name>
<dbReference type="Proteomes" id="UP000271003">
    <property type="component" value="Chromosome"/>
</dbReference>
<evidence type="ECO:0000313" key="2">
    <source>
        <dbReference type="EMBL" id="BBF23855.1"/>
    </source>
</evidence>
<feature type="transmembrane region" description="Helical" evidence="1">
    <location>
        <begin position="368"/>
        <end position="390"/>
    </location>
</feature>
<evidence type="ECO:0000256" key="1">
    <source>
        <dbReference type="SAM" id="Phobius"/>
    </source>
</evidence>
<keyword evidence="3" id="KW-1185">Reference proteome</keyword>
<organism evidence="2 3">
    <name type="scientific">Sutterella megalosphaeroides</name>
    <dbReference type="NCBI Taxonomy" id="2494234"/>
    <lineage>
        <taxon>Bacteria</taxon>
        <taxon>Pseudomonadati</taxon>
        <taxon>Pseudomonadota</taxon>
        <taxon>Betaproteobacteria</taxon>
        <taxon>Burkholderiales</taxon>
        <taxon>Sutterellaceae</taxon>
        <taxon>Sutterella</taxon>
    </lineage>
</organism>
<dbReference type="RefSeq" id="WP_120177417.1">
    <property type="nucleotide sequence ID" value="NZ_AP018786.1"/>
</dbReference>
<feature type="transmembrane region" description="Helical" evidence="1">
    <location>
        <begin position="169"/>
        <end position="196"/>
    </location>
</feature>
<dbReference type="AlphaFoldDB" id="A0A2Z6IBD3"/>